<proteinExistence type="predicted"/>
<dbReference type="PATRIC" id="fig|433924.3.peg.3249"/>
<dbReference type="PROSITE" id="PS51384">
    <property type="entry name" value="FAD_FR"/>
    <property type="match status" value="1"/>
</dbReference>
<dbReference type="SUPFAM" id="SSF63380">
    <property type="entry name" value="Riboflavin synthase domain-like"/>
    <property type="match status" value="1"/>
</dbReference>
<dbReference type="PROSITE" id="PS00197">
    <property type="entry name" value="2FE2S_FER_1"/>
    <property type="match status" value="1"/>
</dbReference>
<dbReference type="Gene3D" id="2.40.30.10">
    <property type="entry name" value="Translation factors"/>
    <property type="match status" value="1"/>
</dbReference>
<evidence type="ECO:0000313" key="3">
    <source>
        <dbReference type="EMBL" id="KTT24105.1"/>
    </source>
</evidence>
<dbReference type="RefSeq" id="WP_058641200.1">
    <property type="nucleotide sequence ID" value="NZ_LDSL01000043.1"/>
</dbReference>
<dbReference type="Pfam" id="PF00111">
    <property type="entry name" value="Fer2"/>
    <property type="match status" value="1"/>
</dbReference>
<name>A0A147H2B8_9BURK</name>
<dbReference type="InterPro" id="IPR017938">
    <property type="entry name" value="Riboflavin_synthase-like_b-brl"/>
</dbReference>
<dbReference type="InterPro" id="IPR006058">
    <property type="entry name" value="2Fe2S_fd_BS"/>
</dbReference>
<dbReference type="EMBL" id="LDSL01000043">
    <property type="protein sequence ID" value="KTT24105.1"/>
    <property type="molecule type" value="Genomic_DNA"/>
</dbReference>
<comment type="caution">
    <text evidence="3">The sequence shown here is derived from an EMBL/GenBank/DDBJ whole genome shotgun (WGS) entry which is preliminary data.</text>
</comment>
<dbReference type="CDD" id="cd06185">
    <property type="entry name" value="PDR_like"/>
    <property type="match status" value="1"/>
</dbReference>
<sequence>MTASPAIATLPLRVAEARTLNPLIRLLRLEHAEGAALPGWTPGAHIQVQVRLPDGQTDWRHYSLIDLEGVASTPGFAPTAYTVAVRLEEGGRGGSRFMHQGLQPGDAITVQPPRNDFPLDDSPARAVLLAGGIGITPLASMAARCRAQGRPVALHYAGRSRTLLAFADELQALLGEGLRLHADDEAGGAGFDIGALLDGMAADEPLYVCGPKPLLDAVLAATQARGWAPGRVHFELFSAPVVEAGDQPFEVELAQSGQRFTVPADQTLLDCMIEHGCDPLYDCKRGECGVCAVPVIEGEIDHRDYVLSQAEKDGGQVMQICISRARGPRLVIDL</sequence>
<accession>A0A147H2B8</accession>
<organism evidence="3 4">
    <name type="scientific">Pseudacidovorax intermedius</name>
    <dbReference type="NCBI Taxonomy" id="433924"/>
    <lineage>
        <taxon>Bacteria</taxon>
        <taxon>Pseudomonadati</taxon>
        <taxon>Pseudomonadota</taxon>
        <taxon>Betaproteobacteria</taxon>
        <taxon>Burkholderiales</taxon>
        <taxon>Comamonadaceae</taxon>
        <taxon>Pseudacidovorax</taxon>
    </lineage>
</organism>
<feature type="domain" description="2Fe-2S ferredoxin-type" evidence="1">
    <location>
        <begin position="249"/>
        <end position="334"/>
    </location>
</feature>
<dbReference type="Proteomes" id="UP000072741">
    <property type="component" value="Unassembled WGS sequence"/>
</dbReference>
<dbReference type="InterPro" id="IPR050415">
    <property type="entry name" value="MRET"/>
</dbReference>
<dbReference type="Gene3D" id="3.40.50.80">
    <property type="entry name" value="Nucleotide-binding domain of ferredoxin-NADP reductase (FNR) module"/>
    <property type="match status" value="1"/>
</dbReference>
<dbReference type="SUPFAM" id="SSF54292">
    <property type="entry name" value="2Fe-2S ferredoxin-like"/>
    <property type="match status" value="1"/>
</dbReference>
<dbReference type="SUPFAM" id="SSF52343">
    <property type="entry name" value="Ferredoxin reductase-like, C-terminal NADP-linked domain"/>
    <property type="match status" value="1"/>
</dbReference>
<dbReference type="InterPro" id="IPR036010">
    <property type="entry name" value="2Fe-2S_ferredoxin-like_sf"/>
</dbReference>
<evidence type="ECO:0000259" key="2">
    <source>
        <dbReference type="PROSITE" id="PS51384"/>
    </source>
</evidence>
<evidence type="ECO:0000313" key="4">
    <source>
        <dbReference type="Proteomes" id="UP000072741"/>
    </source>
</evidence>
<dbReference type="InterPro" id="IPR017927">
    <property type="entry name" value="FAD-bd_FR_type"/>
</dbReference>
<dbReference type="GO" id="GO:0051537">
    <property type="term" value="F:2 iron, 2 sulfur cluster binding"/>
    <property type="evidence" value="ECO:0007669"/>
    <property type="project" value="InterPro"/>
</dbReference>
<gene>
    <name evidence="3" type="ORF">NS331_06545</name>
</gene>
<evidence type="ECO:0000259" key="1">
    <source>
        <dbReference type="PROSITE" id="PS51085"/>
    </source>
</evidence>
<dbReference type="Gene3D" id="3.10.20.30">
    <property type="match status" value="1"/>
</dbReference>
<dbReference type="PANTHER" id="PTHR47354">
    <property type="entry name" value="NADH OXIDOREDUCTASE HCR"/>
    <property type="match status" value="1"/>
</dbReference>
<reference evidence="3 4" key="1">
    <citation type="journal article" date="2016" name="Front. Microbiol.">
        <title>Genomic Resource of Rice Seed Associated Bacteria.</title>
        <authorList>
            <person name="Midha S."/>
            <person name="Bansal K."/>
            <person name="Sharma S."/>
            <person name="Kumar N."/>
            <person name="Patil P.P."/>
            <person name="Chaudhry V."/>
            <person name="Patil P.B."/>
        </authorList>
    </citation>
    <scope>NUCLEOTIDE SEQUENCE [LARGE SCALE GENOMIC DNA]</scope>
    <source>
        <strain evidence="3 4">NS331</strain>
    </source>
</reference>
<dbReference type="PANTHER" id="PTHR47354:SF2">
    <property type="entry name" value="BLR2392 PROTEIN"/>
    <property type="match status" value="1"/>
</dbReference>
<dbReference type="PROSITE" id="PS51085">
    <property type="entry name" value="2FE2S_FER_2"/>
    <property type="match status" value="1"/>
</dbReference>
<dbReference type="GO" id="GO:0016491">
    <property type="term" value="F:oxidoreductase activity"/>
    <property type="evidence" value="ECO:0007669"/>
    <property type="project" value="InterPro"/>
</dbReference>
<dbReference type="InterPro" id="IPR012675">
    <property type="entry name" value="Beta-grasp_dom_sf"/>
</dbReference>
<dbReference type="CDD" id="cd00207">
    <property type="entry name" value="fer2"/>
    <property type="match status" value="1"/>
</dbReference>
<feature type="domain" description="FAD-binding FR-type" evidence="2">
    <location>
        <begin position="7"/>
        <end position="120"/>
    </location>
</feature>
<keyword evidence="4" id="KW-1185">Reference proteome</keyword>
<dbReference type="InterPro" id="IPR039261">
    <property type="entry name" value="FNR_nucleotide-bd"/>
</dbReference>
<protein>
    <submittedName>
        <fullName evidence="3">Ferredoxin</fullName>
    </submittedName>
</protein>
<dbReference type="OrthoDB" id="370747at2"/>
<dbReference type="InterPro" id="IPR001041">
    <property type="entry name" value="2Fe-2S_ferredoxin-type"/>
</dbReference>
<dbReference type="AlphaFoldDB" id="A0A147H2B8"/>